<evidence type="ECO:0000313" key="1">
    <source>
        <dbReference type="EMBL" id="GIF53972.1"/>
    </source>
</evidence>
<evidence type="ECO:0008006" key="3">
    <source>
        <dbReference type="Google" id="ProtNLM"/>
    </source>
</evidence>
<keyword evidence="2" id="KW-1185">Reference proteome</keyword>
<evidence type="ECO:0000313" key="2">
    <source>
        <dbReference type="Proteomes" id="UP000624325"/>
    </source>
</evidence>
<comment type="caution">
    <text evidence="1">The sequence shown here is derived from an EMBL/GenBank/DDBJ whole genome shotgun (WGS) entry which is preliminary data.</text>
</comment>
<reference evidence="1 2" key="1">
    <citation type="submission" date="2021-01" db="EMBL/GenBank/DDBJ databases">
        <title>Whole genome shotgun sequence of Asanoa iriomotensis NBRC 100142.</title>
        <authorList>
            <person name="Komaki H."/>
            <person name="Tamura T."/>
        </authorList>
    </citation>
    <scope>NUCLEOTIDE SEQUENCE [LARGE SCALE GENOMIC DNA]</scope>
    <source>
        <strain evidence="1 2">NBRC 100142</strain>
    </source>
</reference>
<sequence>MTEIQQYDRVRIVTSRFEDLGVSAGMRGYVVETYPDGELEIEISDSTNGETIALFAARPADVELDA</sequence>
<gene>
    <name evidence="1" type="ORF">Air01nite_00670</name>
</gene>
<name>A0ABQ4BTX2_9ACTN</name>
<dbReference type="Proteomes" id="UP000624325">
    <property type="component" value="Unassembled WGS sequence"/>
</dbReference>
<proteinExistence type="predicted"/>
<dbReference type="RefSeq" id="WP_203699703.1">
    <property type="nucleotide sequence ID" value="NZ_BAAALU010000022.1"/>
</dbReference>
<organism evidence="1 2">
    <name type="scientific">Asanoa iriomotensis</name>
    <dbReference type="NCBI Taxonomy" id="234613"/>
    <lineage>
        <taxon>Bacteria</taxon>
        <taxon>Bacillati</taxon>
        <taxon>Actinomycetota</taxon>
        <taxon>Actinomycetes</taxon>
        <taxon>Micromonosporales</taxon>
        <taxon>Micromonosporaceae</taxon>
        <taxon>Asanoa</taxon>
    </lineage>
</organism>
<protein>
    <recommendedName>
        <fullName evidence="3">DUF4926 domain-containing protein</fullName>
    </recommendedName>
</protein>
<dbReference type="EMBL" id="BONC01000001">
    <property type="protein sequence ID" value="GIF53972.1"/>
    <property type="molecule type" value="Genomic_DNA"/>
</dbReference>
<accession>A0ABQ4BTX2</accession>